<accession>A0A414QM95</accession>
<dbReference type="Proteomes" id="UP000284579">
    <property type="component" value="Unassembled WGS sequence"/>
</dbReference>
<feature type="compositionally biased region" description="Basic and acidic residues" evidence="1">
    <location>
        <begin position="215"/>
        <end position="224"/>
    </location>
</feature>
<feature type="compositionally biased region" description="Basic and acidic residues" evidence="1">
    <location>
        <begin position="231"/>
        <end position="242"/>
    </location>
</feature>
<name>A0A414QM95_9FIRM</name>
<feature type="compositionally biased region" description="Acidic residues" evidence="1">
    <location>
        <begin position="248"/>
        <end position="259"/>
    </location>
</feature>
<reference evidence="2 3" key="1">
    <citation type="submission" date="2018-08" db="EMBL/GenBank/DDBJ databases">
        <title>A genome reference for cultivated species of the human gut microbiota.</title>
        <authorList>
            <person name="Zou Y."/>
            <person name="Xue W."/>
            <person name="Luo G."/>
        </authorList>
    </citation>
    <scope>NUCLEOTIDE SEQUENCE [LARGE SCALE GENOMIC DNA]</scope>
    <source>
        <strain evidence="2 3">AM23-3</strain>
    </source>
</reference>
<organism evidence="2 3">
    <name type="scientific">Coprococcus comes</name>
    <dbReference type="NCBI Taxonomy" id="410072"/>
    <lineage>
        <taxon>Bacteria</taxon>
        <taxon>Bacillati</taxon>
        <taxon>Bacillota</taxon>
        <taxon>Clostridia</taxon>
        <taxon>Lachnospirales</taxon>
        <taxon>Lachnospiraceae</taxon>
        <taxon>Coprococcus</taxon>
    </lineage>
</organism>
<feature type="region of interest" description="Disordered" evidence="1">
    <location>
        <begin position="215"/>
        <end position="259"/>
    </location>
</feature>
<sequence length="294" mass="34477">MELRITNPQESWLTEQILWNNEELKAAIAEKVKDYKTIAYTEDSLKDMKADRADLNKLKKAFEDERKRVKKICMEPYTKFEQQVKEITALIDEPIGLIDSQIREIDERRKAAKREEIEELFASIGFQSFVKLDMIWDEKWLNATVTLPKIEEQMKSRMYQIGTDVVTISKLPEFKFEAMEVYRKTLDMNQAIQEGQRLADIQKRKLEAERMEAERKAREAEEAAKQQTAAEQKEEPAAEKEAASGSVPEEEAVSIPEEEEPVFQLDFRVWGTREQIMALREYMLKNQIRFGKVE</sequence>
<comment type="caution">
    <text evidence="2">The sequence shown here is derived from an EMBL/GenBank/DDBJ whole genome shotgun (WGS) entry which is preliminary data.</text>
</comment>
<dbReference type="InterPro" id="IPR009785">
    <property type="entry name" value="Prophage_Lj928_Orf309"/>
</dbReference>
<gene>
    <name evidence="2" type="ORF">DW656_12615</name>
</gene>
<protein>
    <submittedName>
        <fullName evidence="2">DUF1351 domain-containing protein</fullName>
    </submittedName>
</protein>
<evidence type="ECO:0000313" key="2">
    <source>
        <dbReference type="EMBL" id="RHF81917.1"/>
    </source>
</evidence>
<proteinExistence type="predicted"/>
<evidence type="ECO:0000313" key="3">
    <source>
        <dbReference type="Proteomes" id="UP000284579"/>
    </source>
</evidence>
<dbReference type="Pfam" id="PF07083">
    <property type="entry name" value="DUF1351"/>
    <property type="match status" value="1"/>
</dbReference>
<dbReference type="EMBL" id="QRHO01000019">
    <property type="protein sequence ID" value="RHF81917.1"/>
    <property type="molecule type" value="Genomic_DNA"/>
</dbReference>
<evidence type="ECO:0000256" key="1">
    <source>
        <dbReference type="SAM" id="MobiDB-lite"/>
    </source>
</evidence>
<dbReference type="AlphaFoldDB" id="A0A414QM95"/>
<dbReference type="RefSeq" id="WP_118199390.1">
    <property type="nucleotide sequence ID" value="NZ_JAAILK010000001.1"/>
</dbReference>